<evidence type="ECO:0000259" key="13">
    <source>
        <dbReference type="PROSITE" id="PS50113"/>
    </source>
</evidence>
<dbReference type="Pfam" id="PF00672">
    <property type="entry name" value="HAMP"/>
    <property type="match status" value="1"/>
</dbReference>
<evidence type="ECO:0000313" key="18">
    <source>
        <dbReference type="Proteomes" id="UP000260351"/>
    </source>
</evidence>
<feature type="domain" description="GGDEF" evidence="16">
    <location>
        <begin position="932"/>
        <end position="1069"/>
    </location>
</feature>
<accession>A0A3E1KC72</accession>
<sequence>MNLSRLSLLSIIGCIAGLVVLLAVTVISTQQLNEKQAAMGRMLDLRNRIQDFTTASASLLLYPTDSSLQSAYRQESQQILEALNRLGMEFPAARKAARRVELIVASVASGLDSEVGSGLLSENAARSRIVMQQVIDNGIVLSAALDNALRDRRQAIASEAARIRTLLIAAALLFGALCVIAFGLIHARIARPARHIAATLDHIRSGNPRARADVGGNDELSRLAHTLNRTLDERDEADRQLAERQDKLHDALAKLADTRDRLLRAQSVANIGSWDLDPTTRKLTWSDQVYWIFGLRSEEFSSTVESFFESVHANDRHWLREHYAGWLKRGGPLDVKHRIVRPDGEVRWVREMARVVPDEHGRPTSATGTVQDITEQHLLDERQRQFQQLIEGSEDWYGIIDENYRFLWANRAYAERYDLEPESLPGRMVADVIGEAYFEQVIRPKIDRCLEGEAQRFETRRDLPHETDRHLLVRYYPIHVPGRSSRRVGAVITDITNMRRVEEEAARQGQLLDMAGRAARFGAWSVELGADRIEWSDTVAAIHGMPSDPPPTVEEAMSFYAPEYRGRIREVFEACTQRGEPYDEELQLIDAGGERRWVRTIGEAVHDDTDDIVRVQGSFQDITEQKALEIESRRLSDRLATMLESITDGFVAFDEQWRYTYVNPKAEALLGKSAQELLGATVWSQFPGLAGTGSERALKRAMDERATASAEEFFEPLDGWFDMRAYPWEGGVAAYFRDVTENHRMLERLRAQEAALRNSTKELNEALDTRQVLINSLPAHIAMLDEAGVIVDVNDQWRHFGEQNAHDSADFGVGTNYVELCESASGACSDEAESVARGLKDVLRGTRESFALEYPCHSPEEQRWFRVMFNRLAADEDDRAGAVAMHIDITARKQAEQQINRLAYEDPLTGVLSRNGFVRKLNERLGNDGWPNNGILAMVDVVNQHDINDAHGYEMGDLLLTGLSRRLTNLVDDQGLAGRTGGDEFVVYFPMPADYHPESFLEGLEQCVEQPFLFNGGKVAVEIDLRIGYTALGDRRRSTDRLIREAELALFEQRRSASTGQSRLAYTNELKKRTRERIELTNELRRALDAEEFELHFQPKVNLSDGSMISAEALIRWRHPQRGLLSPGVFIPVAEQSQLIGPIGDWALRAACRQLNEWRRHELDAVRVAVNVSQVQFMLGDFSAKVQAALEDFNVDPDHLSLEITESVFERHSDRMLSEIRELHTLGVRLSLDDFGTGYSSLLYLQRYPFDEIKIDRGFVDRILEDRYSRDIVLAVVNLAGALDAEVVAEGIESKEIAAALLEMGCLYGQGFYYSLPMTSEDFRWLLHQRSKLPLDTSSKR</sequence>
<keyword evidence="4" id="KW-0808">Transferase</keyword>
<dbReference type="SMART" id="SM00267">
    <property type="entry name" value="GGDEF"/>
    <property type="match status" value="1"/>
</dbReference>
<evidence type="ECO:0000256" key="4">
    <source>
        <dbReference type="ARBA" id="ARBA00022679"/>
    </source>
</evidence>
<evidence type="ECO:0000256" key="2">
    <source>
        <dbReference type="ARBA" id="ARBA00022475"/>
    </source>
</evidence>
<dbReference type="Gene3D" id="3.30.450.20">
    <property type="entry name" value="PAS domain"/>
    <property type="match status" value="5"/>
</dbReference>
<name>A0A3E1KC72_9GAMM</name>
<feature type="domain" description="PAC" evidence="13">
    <location>
        <begin position="333"/>
        <end position="385"/>
    </location>
</feature>
<feature type="domain" description="PAS" evidence="12">
    <location>
        <begin position="635"/>
        <end position="679"/>
    </location>
</feature>
<evidence type="ECO:0000256" key="8">
    <source>
        <dbReference type="ARBA" id="ARBA00022989"/>
    </source>
</evidence>
<keyword evidence="7" id="KW-0547">Nucleotide-binding</keyword>
<dbReference type="SUPFAM" id="SSF55785">
    <property type="entry name" value="PYP-like sensor domain (PAS domain)"/>
    <property type="match status" value="5"/>
</dbReference>
<dbReference type="InterPro" id="IPR043128">
    <property type="entry name" value="Rev_trsase/Diguanyl_cyclase"/>
</dbReference>
<evidence type="ECO:0000259" key="15">
    <source>
        <dbReference type="PROSITE" id="PS50885"/>
    </source>
</evidence>
<dbReference type="CDD" id="cd01948">
    <property type="entry name" value="EAL"/>
    <property type="match status" value="1"/>
</dbReference>
<keyword evidence="18" id="KW-1185">Reference proteome</keyword>
<keyword evidence="9 11" id="KW-0472">Membrane</keyword>
<proteinExistence type="predicted"/>
<dbReference type="EMBL" id="QUZK01000012">
    <property type="protein sequence ID" value="RFF32304.1"/>
    <property type="molecule type" value="Genomic_DNA"/>
</dbReference>
<dbReference type="FunFam" id="2.10.70.100:FF:000001">
    <property type="entry name" value="Sensory transduction histidine kinase"/>
    <property type="match status" value="1"/>
</dbReference>
<comment type="caution">
    <text evidence="17">The sequence shown here is derived from an EMBL/GenBank/DDBJ whole genome shotgun (WGS) entry which is preliminary data.</text>
</comment>
<evidence type="ECO:0000256" key="11">
    <source>
        <dbReference type="SAM" id="Phobius"/>
    </source>
</evidence>
<evidence type="ECO:0000259" key="12">
    <source>
        <dbReference type="PROSITE" id="PS50112"/>
    </source>
</evidence>
<dbReference type="OrthoDB" id="7053140at2"/>
<dbReference type="SMART" id="SM00091">
    <property type="entry name" value="PAS"/>
    <property type="match status" value="3"/>
</dbReference>
<evidence type="ECO:0000256" key="7">
    <source>
        <dbReference type="ARBA" id="ARBA00022741"/>
    </source>
</evidence>
<evidence type="ECO:0000256" key="1">
    <source>
        <dbReference type="ARBA" id="ARBA00004429"/>
    </source>
</evidence>
<evidence type="ECO:0000256" key="9">
    <source>
        <dbReference type="ARBA" id="ARBA00023136"/>
    </source>
</evidence>
<dbReference type="CDD" id="cd06225">
    <property type="entry name" value="HAMP"/>
    <property type="match status" value="1"/>
</dbReference>
<dbReference type="CDD" id="cd01949">
    <property type="entry name" value="GGDEF"/>
    <property type="match status" value="1"/>
</dbReference>
<dbReference type="NCBIfam" id="TIGR00229">
    <property type="entry name" value="sensory_box"/>
    <property type="match status" value="4"/>
</dbReference>
<keyword evidence="5 11" id="KW-0812">Transmembrane</keyword>
<keyword evidence="2" id="KW-1003">Cell membrane</keyword>
<dbReference type="PROSITE" id="PS50112">
    <property type="entry name" value="PAS"/>
    <property type="match status" value="2"/>
</dbReference>
<dbReference type="PANTHER" id="PTHR44757">
    <property type="entry name" value="DIGUANYLATE CYCLASE DGCP"/>
    <property type="match status" value="1"/>
</dbReference>
<evidence type="ECO:0000256" key="3">
    <source>
        <dbReference type="ARBA" id="ARBA00022519"/>
    </source>
</evidence>
<dbReference type="InterPro" id="IPR013656">
    <property type="entry name" value="PAS_4"/>
</dbReference>
<dbReference type="InterPro" id="IPR003660">
    <property type="entry name" value="HAMP_dom"/>
</dbReference>
<feature type="coiled-coil region" evidence="10">
    <location>
        <begin position="220"/>
        <end position="254"/>
    </location>
</feature>
<feature type="domain" description="PAS" evidence="12">
    <location>
        <begin position="382"/>
        <end position="453"/>
    </location>
</feature>
<evidence type="ECO:0000259" key="14">
    <source>
        <dbReference type="PROSITE" id="PS50883"/>
    </source>
</evidence>
<dbReference type="GO" id="GO:0005886">
    <property type="term" value="C:plasma membrane"/>
    <property type="evidence" value="ECO:0007669"/>
    <property type="project" value="UniProtKB-SubCell"/>
</dbReference>
<organism evidence="17 18">
    <name type="scientific">Wenzhouxiangella sediminis</name>
    <dbReference type="NCBI Taxonomy" id="1792836"/>
    <lineage>
        <taxon>Bacteria</taxon>
        <taxon>Pseudomonadati</taxon>
        <taxon>Pseudomonadota</taxon>
        <taxon>Gammaproteobacteria</taxon>
        <taxon>Chromatiales</taxon>
        <taxon>Wenzhouxiangellaceae</taxon>
        <taxon>Wenzhouxiangella</taxon>
    </lineage>
</organism>
<keyword evidence="8 11" id="KW-1133">Transmembrane helix</keyword>
<dbReference type="SUPFAM" id="SSF141868">
    <property type="entry name" value="EAL domain-like"/>
    <property type="match status" value="1"/>
</dbReference>
<evidence type="ECO:0000256" key="5">
    <source>
        <dbReference type="ARBA" id="ARBA00022692"/>
    </source>
</evidence>
<dbReference type="Pfam" id="PF00563">
    <property type="entry name" value="EAL"/>
    <property type="match status" value="1"/>
</dbReference>
<evidence type="ECO:0000259" key="16">
    <source>
        <dbReference type="PROSITE" id="PS50887"/>
    </source>
</evidence>
<dbReference type="InterPro" id="IPR001610">
    <property type="entry name" value="PAC"/>
</dbReference>
<dbReference type="Gene3D" id="3.30.70.270">
    <property type="match status" value="1"/>
</dbReference>
<dbReference type="SMART" id="SM00304">
    <property type="entry name" value="HAMP"/>
    <property type="match status" value="1"/>
</dbReference>
<dbReference type="InterPro" id="IPR000160">
    <property type="entry name" value="GGDEF_dom"/>
</dbReference>
<evidence type="ECO:0000256" key="10">
    <source>
        <dbReference type="SAM" id="Coils"/>
    </source>
</evidence>
<dbReference type="GO" id="GO:0007165">
    <property type="term" value="P:signal transduction"/>
    <property type="evidence" value="ECO:0007669"/>
    <property type="project" value="InterPro"/>
</dbReference>
<feature type="domain" description="EAL" evidence="14">
    <location>
        <begin position="1077"/>
        <end position="1331"/>
    </location>
</feature>
<evidence type="ECO:0000256" key="6">
    <source>
        <dbReference type="ARBA" id="ARBA00022737"/>
    </source>
</evidence>
<dbReference type="InterPro" id="IPR029787">
    <property type="entry name" value="Nucleotide_cyclase"/>
</dbReference>
<dbReference type="InterPro" id="IPR035965">
    <property type="entry name" value="PAS-like_dom_sf"/>
</dbReference>
<dbReference type="PANTHER" id="PTHR44757:SF2">
    <property type="entry name" value="BIOFILM ARCHITECTURE MAINTENANCE PROTEIN MBAA"/>
    <property type="match status" value="1"/>
</dbReference>
<dbReference type="Gene3D" id="3.20.20.450">
    <property type="entry name" value="EAL domain"/>
    <property type="match status" value="1"/>
</dbReference>
<dbReference type="Gene3D" id="2.10.70.100">
    <property type="match status" value="2"/>
</dbReference>
<dbReference type="Pfam" id="PF08448">
    <property type="entry name" value="PAS_4"/>
    <property type="match status" value="3"/>
</dbReference>
<dbReference type="RefSeq" id="WP_116649486.1">
    <property type="nucleotide sequence ID" value="NZ_QUZK01000012.1"/>
</dbReference>
<dbReference type="GO" id="GO:0000166">
    <property type="term" value="F:nucleotide binding"/>
    <property type="evidence" value="ECO:0007669"/>
    <property type="project" value="UniProtKB-KW"/>
</dbReference>
<reference evidence="17 18" key="1">
    <citation type="submission" date="2018-08" db="EMBL/GenBank/DDBJ databases">
        <title>Wenzhouxiangella salilacus sp. nov., a novel bacterium isolated from a saline lake in Xinjiang Province, China.</title>
        <authorList>
            <person name="Han S."/>
        </authorList>
    </citation>
    <scope>NUCLEOTIDE SEQUENCE [LARGE SCALE GENOMIC DNA]</scope>
    <source>
        <strain evidence="17 18">XDB06</strain>
    </source>
</reference>
<comment type="subcellular location">
    <subcellularLocation>
        <location evidence="1">Cell inner membrane</location>
        <topology evidence="1">Multi-pass membrane protein</topology>
    </subcellularLocation>
</comment>
<dbReference type="PROSITE" id="PS50885">
    <property type="entry name" value="HAMP"/>
    <property type="match status" value="1"/>
</dbReference>
<dbReference type="InterPro" id="IPR001633">
    <property type="entry name" value="EAL_dom"/>
</dbReference>
<feature type="transmembrane region" description="Helical" evidence="11">
    <location>
        <begin position="6"/>
        <end position="27"/>
    </location>
</feature>
<dbReference type="Pfam" id="PF08447">
    <property type="entry name" value="PAS_3"/>
    <property type="match status" value="2"/>
</dbReference>
<dbReference type="Proteomes" id="UP000260351">
    <property type="component" value="Unassembled WGS sequence"/>
</dbReference>
<keyword evidence="10" id="KW-0175">Coiled coil</keyword>
<dbReference type="InterPro" id="IPR035919">
    <property type="entry name" value="EAL_sf"/>
</dbReference>
<dbReference type="SMART" id="SM00052">
    <property type="entry name" value="EAL"/>
    <property type="match status" value="1"/>
</dbReference>
<feature type="domain" description="HAMP" evidence="15">
    <location>
        <begin position="187"/>
        <end position="239"/>
    </location>
</feature>
<dbReference type="Pfam" id="PF00990">
    <property type="entry name" value="GGDEF"/>
    <property type="match status" value="1"/>
</dbReference>
<dbReference type="InterPro" id="IPR052155">
    <property type="entry name" value="Biofilm_reg_signaling"/>
</dbReference>
<dbReference type="PROSITE" id="PS50887">
    <property type="entry name" value="GGDEF"/>
    <property type="match status" value="1"/>
</dbReference>
<dbReference type="SMART" id="SM00086">
    <property type="entry name" value="PAC"/>
    <property type="match status" value="2"/>
</dbReference>
<dbReference type="CDD" id="cd00130">
    <property type="entry name" value="PAS"/>
    <property type="match status" value="3"/>
</dbReference>
<dbReference type="Gene3D" id="6.10.340.10">
    <property type="match status" value="1"/>
</dbReference>
<dbReference type="SUPFAM" id="SSF55073">
    <property type="entry name" value="Nucleotide cyclase"/>
    <property type="match status" value="1"/>
</dbReference>
<dbReference type="InterPro" id="IPR013655">
    <property type="entry name" value="PAS_fold_3"/>
</dbReference>
<dbReference type="InterPro" id="IPR000014">
    <property type="entry name" value="PAS"/>
</dbReference>
<dbReference type="PROSITE" id="PS50883">
    <property type="entry name" value="EAL"/>
    <property type="match status" value="1"/>
</dbReference>
<dbReference type="GO" id="GO:0016740">
    <property type="term" value="F:transferase activity"/>
    <property type="evidence" value="ECO:0007669"/>
    <property type="project" value="UniProtKB-KW"/>
</dbReference>
<dbReference type="InterPro" id="IPR000700">
    <property type="entry name" value="PAS-assoc_C"/>
</dbReference>
<evidence type="ECO:0000313" key="17">
    <source>
        <dbReference type="EMBL" id="RFF32304.1"/>
    </source>
</evidence>
<dbReference type="NCBIfam" id="TIGR00254">
    <property type="entry name" value="GGDEF"/>
    <property type="match status" value="1"/>
</dbReference>
<keyword evidence="3" id="KW-0997">Cell inner membrane</keyword>
<gene>
    <name evidence="17" type="ORF">DZC52_02235</name>
</gene>
<keyword evidence="6" id="KW-0677">Repeat</keyword>
<feature type="transmembrane region" description="Helical" evidence="11">
    <location>
        <begin position="166"/>
        <end position="185"/>
    </location>
</feature>
<feature type="domain" description="PAC" evidence="13">
    <location>
        <begin position="582"/>
        <end position="634"/>
    </location>
</feature>
<dbReference type="PROSITE" id="PS50113">
    <property type="entry name" value="PAC"/>
    <property type="match status" value="2"/>
</dbReference>
<protein>
    <submittedName>
        <fullName evidence="17">EAL domain-containing protein</fullName>
    </submittedName>
</protein>